<dbReference type="EMBL" id="JAGIOF010000004">
    <property type="protein sequence ID" value="MBP2388657.1"/>
    <property type="molecule type" value="Genomic_DNA"/>
</dbReference>
<proteinExistence type="predicted"/>
<dbReference type="RefSeq" id="WP_210002427.1">
    <property type="nucleotide sequence ID" value="NZ_JAGIOF010000004.1"/>
</dbReference>
<organism evidence="2 3">
    <name type="scientific">Paeniglutamicibacter kerguelensis</name>
    <dbReference type="NCBI Taxonomy" id="254788"/>
    <lineage>
        <taxon>Bacteria</taxon>
        <taxon>Bacillati</taxon>
        <taxon>Actinomycetota</taxon>
        <taxon>Actinomycetes</taxon>
        <taxon>Micrococcales</taxon>
        <taxon>Micrococcaceae</taxon>
        <taxon>Paeniglutamicibacter</taxon>
    </lineage>
</organism>
<gene>
    <name evidence="2" type="ORF">JOF47_004230</name>
</gene>
<name>A0ABS4XJL2_9MICC</name>
<protein>
    <recommendedName>
        <fullName evidence="4">Subtilisin inhibitor domain-containing protein</fullName>
    </recommendedName>
</protein>
<keyword evidence="3" id="KW-1185">Reference proteome</keyword>
<dbReference type="Gene3D" id="3.30.350.10">
    <property type="entry name" value="Subtilisin inhibitor-like"/>
    <property type="match status" value="1"/>
</dbReference>
<feature type="signal peptide" evidence="1">
    <location>
        <begin position="1"/>
        <end position="26"/>
    </location>
</feature>
<feature type="chain" id="PRO_5047447981" description="Subtilisin inhibitor domain-containing protein" evidence="1">
    <location>
        <begin position="27"/>
        <end position="154"/>
    </location>
</feature>
<reference evidence="2 3" key="1">
    <citation type="submission" date="2021-03" db="EMBL/GenBank/DDBJ databases">
        <title>Sequencing the genomes of 1000 actinobacteria strains.</title>
        <authorList>
            <person name="Klenk H.-P."/>
        </authorList>
    </citation>
    <scope>NUCLEOTIDE SEQUENCE [LARGE SCALE GENOMIC DNA]</scope>
    <source>
        <strain evidence="2 3">DSM 15797</strain>
    </source>
</reference>
<dbReference type="PROSITE" id="PS51257">
    <property type="entry name" value="PROKAR_LIPOPROTEIN"/>
    <property type="match status" value="1"/>
</dbReference>
<evidence type="ECO:0000313" key="2">
    <source>
        <dbReference type="EMBL" id="MBP2388657.1"/>
    </source>
</evidence>
<sequence>MSPRMRFPVVGALFAALVLLSGCGGGDEGPGQSSAPPTGQETMVELDIVIRADGQNQSAVYSLRCAGATALETSNHPRADEACALLAMHPQILDPAPAPGTQMCTEQYGGPATASITGTVDGKSVERDFDLKNGCGISAWNDALPLLVELTTGN</sequence>
<dbReference type="SUPFAM" id="SSF55399">
    <property type="entry name" value="Subtilisin inhibitor"/>
    <property type="match status" value="1"/>
</dbReference>
<evidence type="ECO:0000256" key="1">
    <source>
        <dbReference type="SAM" id="SignalP"/>
    </source>
</evidence>
<keyword evidence="1" id="KW-0732">Signal</keyword>
<evidence type="ECO:0000313" key="3">
    <source>
        <dbReference type="Proteomes" id="UP001296993"/>
    </source>
</evidence>
<dbReference type="InterPro" id="IPR036819">
    <property type="entry name" value="Subtilisin_inhibitor-like_sf"/>
</dbReference>
<comment type="caution">
    <text evidence="2">The sequence shown here is derived from an EMBL/GenBank/DDBJ whole genome shotgun (WGS) entry which is preliminary data.</text>
</comment>
<accession>A0ABS4XJL2</accession>
<evidence type="ECO:0008006" key="4">
    <source>
        <dbReference type="Google" id="ProtNLM"/>
    </source>
</evidence>
<dbReference type="Proteomes" id="UP001296993">
    <property type="component" value="Unassembled WGS sequence"/>
</dbReference>